<dbReference type="EMBL" id="BGZK01000071">
    <property type="protein sequence ID" value="GBP15434.1"/>
    <property type="molecule type" value="Genomic_DNA"/>
</dbReference>
<organism evidence="1 2">
    <name type="scientific">Eumeta variegata</name>
    <name type="common">Bagworm moth</name>
    <name type="synonym">Eumeta japonica</name>
    <dbReference type="NCBI Taxonomy" id="151549"/>
    <lineage>
        <taxon>Eukaryota</taxon>
        <taxon>Metazoa</taxon>
        <taxon>Ecdysozoa</taxon>
        <taxon>Arthropoda</taxon>
        <taxon>Hexapoda</taxon>
        <taxon>Insecta</taxon>
        <taxon>Pterygota</taxon>
        <taxon>Neoptera</taxon>
        <taxon>Endopterygota</taxon>
        <taxon>Lepidoptera</taxon>
        <taxon>Glossata</taxon>
        <taxon>Ditrysia</taxon>
        <taxon>Tineoidea</taxon>
        <taxon>Psychidae</taxon>
        <taxon>Oiketicinae</taxon>
        <taxon>Eumeta</taxon>
    </lineage>
</organism>
<dbReference type="Proteomes" id="UP000299102">
    <property type="component" value="Unassembled WGS sequence"/>
</dbReference>
<evidence type="ECO:0000313" key="1">
    <source>
        <dbReference type="EMBL" id="GBP15434.1"/>
    </source>
</evidence>
<sequence>MRSLRRLTVRLSIETPFSQDRVEHGAQPQEERLLIVKGANTVGAADESARVLRAQQKATRRSPWGFSRWEVDQRQVPDLYRHHYGGPLSRFTKQCDPGQGIVQSDSGYDLTVSPITDKWNDENYSLVNYE</sequence>
<evidence type="ECO:0000313" key="2">
    <source>
        <dbReference type="Proteomes" id="UP000299102"/>
    </source>
</evidence>
<comment type="caution">
    <text evidence="1">The sequence shown here is derived from an EMBL/GenBank/DDBJ whole genome shotgun (WGS) entry which is preliminary data.</text>
</comment>
<proteinExistence type="predicted"/>
<dbReference type="AlphaFoldDB" id="A0A4C1TMS1"/>
<accession>A0A4C1TMS1</accession>
<keyword evidence="2" id="KW-1185">Reference proteome</keyword>
<gene>
    <name evidence="1" type="ORF">EVAR_80605_1</name>
</gene>
<reference evidence="1 2" key="1">
    <citation type="journal article" date="2019" name="Commun. Biol.">
        <title>The bagworm genome reveals a unique fibroin gene that provides high tensile strength.</title>
        <authorList>
            <person name="Kono N."/>
            <person name="Nakamura H."/>
            <person name="Ohtoshi R."/>
            <person name="Tomita M."/>
            <person name="Numata K."/>
            <person name="Arakawa K."/>
        </authorList>
    </citation>
    <scope>NUCLEOTIDE SEQUENCE [LARGE SCALE GENOMIC DNA]</scope>
</reference>
<name>A0A4C1TMS1_EUMVA</name>
<protein>
    <submittedName>
        <fullName evidence="1">Uncharacterized protein</fullName>
    </submittedName>
</protein>